<protein>
    <submittedName>
        <fullName evidence="1">Uncharacterized protein</fullName>
    </submittedName>
</protein>
<name>A0ABW4AKJ0_9ACTN</name>
<reference evidence="2" key="1">
    <citation type="journal article" date="2019" name="Int. J. Syst. Evol. Microbiol.">
        <title>The Global Catalogue of Microorganisms (GCM) 10K type strain sequencing project: providing services to taxonomists for standard genome sequencing and annotation.</title>
        <authorList>
            <consortium name="The Broad Institute Genomics Platform"/>
            <consortium name="The Broad Institute Genome Sequencing Center for Infectious Disease"/>
            <person name="Wu L."/>
            <person name="Ma J."/>
        </authorList>
    </citation>
    <scope>NUCLEOTIDE SEQUENCE [LARGE SCALE GENOMIC DNA]</scope>
    <source>
        <strain evidence="2">CCM 7526</strain>
    </source>
</reference>
<gene>
    <name evidence="1" type="ORF">ACFQ5G_35930</name>
</gene>
<evidence type="ECO:0000313" key="2">
    <source>
        <dbReference type="Proteomes" id="UP001597183"/>
    </source>
</evidence>
<dbReference type="Proteomes" id="UP001597183">
    <property type="component" value="Unassembled WGS sequence"/>
</dbReference>
<sequence>MAIKAKILVLLVVMAAVLAALTWVNRQHQREPGSPAGFAAAAGGGQR</sequence>
<comment type="caution">
    <text evidence="1">The sequence shown here is derived from an EMBL/GenBank/DDBJ whole genome shotgun (WGS) entry which is preliminary data.</text>
</comment>
<evidence type="ECO:0000313" key="1">
    <source>
        <dbReference type="EMBL" id="MFD1370758.1"/>
    </source>
</evidence>
<organism evidence="1 2">
    <name type="scientific">Actinoplanes sichuanensis</name>
    <dbReference type="NCBI Taxonomy" id="512349"/>
    <lineage>
        <taxon>Bacteria</taxon>
        <taxon>Bacillati</taxon>
        <taxon>Actinomycetota</taxon>
        <taxon>Actinomycetes</taxon>
        <taxon>Micromonosporales</taxon>
        <taxon>Micromonosporaceae</taxon>
        <taxon>Actinoplanes</taxon>
    </lineage>
</organism>
<dbReference type="EMBL" id="JBHTMK010000044">
    <property type="protein sequence ID" value="MFD1370758.1"/>
    <property type="molecule type" value="Genomic_DNA"/>
</dbReference>
<accession>A0ABW4AKJ0</accession>
<keyword evidence="2" id="KW-1185">Reference proteome</keyword>
<dbReference type="RefSeq" id="WP_317793479.1">
    <property type="nucleotide sequence ID" value="NZ_AP028461.1"/>
</dbReference>
<proteinExistence type="predicted"/>